<dbReference type="Pfam" id="PF01150">
    <property type="entry name" value="GDA1_CD39"/>
    <property type="match status" value="1"/>
</dbReference>
<dbReference type="Gene3D" id="3.30.420.40">
    <property type="match status" value="1"/>
</dbReference>
<name>A0A1Z5JCM3_FISSO</name>
<dbReference type="InterPro" id="IPR000407">
    <property type="entry name" value="GDA1_CD39_NTPase"/>
</dbReference>
<keyword evidence="4" id="KW-0067">ATP-binding</keyword>
<dbReference type="GO" id="GO:0016020">
    <property type="term" value="C:membrane"/>
    <property type="evidence" value="ECO:0007669"/>
    <property type="project" value="TreeGrafter"/>
</dbReference>
<gene>
    <name evidence="7" type="ORF">FisN_7Lh001</name>
</gene>
<reference evidence="7 8" key="1">
    <citation type="journal article" date="2015" name="Plant Cell">
        <title>Oil accumulation by the oleaginous diatom Fistulifera solaris as revealed by the genome and transcriptome.</title>
        <authorList>
            <person name="Tanaka T."/>
            <person name="Maeda Y."/>
            <person name="Veluchamy A."/>
            <person name="Tanaka M."/>
            <person name="Abida H."/>
            <person name="Marechal E."/>
            <person name="Bowler C."/>
            <person name="Muto M."/>
            <person name="Sunaga Y."/>
            <person name="Tanaka M."/>
            <person name="Yoshino T."/>
            <person name="Taniguchi T."/>
            <person name="Fukuda Y."/>
            <person name="Nemoto M."/>
            <person name="Matsumoto M."/>
            <person name="Wong P.S."/>
            <person name="Aburatani S."/>
            <person name="Fujibuchi W."/>
        </authorList>
    </citation>
    <scope>NUCLEOTIDE SEQUENCE [LARGE SCALE GENOMIC DNA]</scope>
    <source>
        <strain evidence="7 8">JPCC DA0580</strain>
    </source>
</reference>
<evidence type="ECO:0000256" key="2">
    <source>
        <dbReference type="ARBA" id="ARBA00022801"/>
    </source>
</evidence>
<keyword evidence="2 7" id="KW-0378">Hydrolase</keyword>
<dbReference type="Gene3D" id="3.30.420.150">
    <property type="entry name" value="Exopolyphosphatase. Domain 2"/>
    <property type="match status" value="1"/>
</dbReference>
<dbReference type="OrthoDB" id="6372431at2759"/>
<dbReference type="GO" id="GO:0009134">
    <property type="term" value="P:nucleoside diphosphate catabolic process"/>
    <property type="evidence" value="ECO:0007669"/>
    <property type="project" value="TreeGrafter"/>
</dbReference>
<evidence type="ECO:0000256" key="6">
    <source>
        <dbReference type="SAM" id="Phobius"/>
    </source>
</evidence>
<keyword evidence="6" id="KW-1133">Transmembrane helix</keyword>
<dbReference type="EC" id="3.6.1.5" evidence="7"/>
<dbReference type="AlphaFoldDB" id="A0A1Z5JCM3"/>
<dbReference type="CDD" id="cd24003">
    <property type="entry name" value="ASKHA_NBD_GDA1_CD39_NTPase"/>
    <property type="match status" value="1"/>
</dbReference>
<evidence type="ECO:0000256" key="1">
    <source>
        <dbReference type="ARBA" id="ARBA00009283"/>
    </source>
</evidence>
<feature type="region of interest" description="Disordered" evidence="5">
    <location>
        <begin position="1"/>
        <end position="47"/>
    </location>
</feature>
<sequence length="612" mass="70126">MKLKHRIEADDSWQFHNERQQQQSRHGHRALKSNQNNNEPKMPQDHTQHGIMIDAGSQGTRLHLYEFEPRILRDRLQVERLVQGQTLSFPTTDSRWTHRLKPGLDYFAFVADVDDMQREVRNYLEPLLDFAKETLQEKQEHWKDFPIYLKATGGLRTLPAEYRLQLMEIVRKLFQDTDFNPFFFETEHARVISGEEEAIYGWAAVNFAKGVLLEQSTGSGEAIPPNKTYGMLEMGGASAQIAFYEPHGDVMANLFKLQIGAARHWNVYAHSFLYFGVNGAYERLNARLVANRSDDEYFVYNPCLPGASQYVSTSRVHFVNNTMVPVSDPDHPFVLQAPLLSSILRNDHVRGDSQACRDMVHKLLRLEANTWCNFAHDWDCSFAGIYQPKLPDLDFIVTSNFYSIFEFLGLETTTLAELRNQATRICDMTYPELQKYNIKRIKPLAPTDLLQSCFQATLAAAMIIEGVRFPLNKTVTAIDVINGQKLGWPLGSMLYEINTLPWKFGCKLEKRLGTKHSENDDGWGDCTTFAQDEANTRDTKHFNSHSTYTHASLVSNVPTFEFWMHSKVEIPLMPFLVMIGASLLMVVRRHHKPSSSHRRSTSLGPSYGSMTM</sequence>
<comment type="similarity">
    <text evidence="1">Belongs to the GDA1/CD39 NTPase family.</text>
</comment>
<keyword evidence="8" id="KW-1185">Reference proteome</keyword>
<feature type="binding site" evidence="4">
    <location>
        <begin position="236"/>
        <end position="240"/>
    </location>
    <ligand>
        <name>ATP</name>
        <dbReference type="ChEBI" id="CHEBI:30616"/>
    </ligand>
</feature>
<feature type="region of interest" description="Disordered" evidence="5">
    <location>
        <begin position="593"/>
        <end position="612"/>
    </location>
</feature>
<organism evidence="7 8">
    <name type="scientific">Fistulifera solaris</name>
    <name type="common">Oleaginous diatom</name>
    <dbReference type="NCBI Taxonomy" id="1519565"/>
    <lineage>
        <taxon>Eukaryota</taxon>
        <taxon>Sar</taxon>
        <taxon>Stramenopiles</taxon>
        <taxon>Ochrophyta</taxon>
        <taxon>Bacillariophyta</taxon>
        <taxon>Bacillariophyceae</taxon>
        <taxon>Bacillariophycidae</taxon>
        <taxon>Naviculales</taxon>
        <taxon>Naviculaceae</taxon>
        <taxon>Fistulifera</taxon>
    </lineage>
</organism>
<accession>A0A1Z5JCM3</accession>
<keyword evidence="6" id="KW-0472">Membrane</keyword>
<feature type="active site" description="Proton acceptor" evidence="3">
    <location>
        <position position="197"/>
    </location>
</feature>
<dbReference type="InParanoid" id="A0A1Z5JCM3"/>
<comment type="caution">
    <text evidence="7">The sequence shown here is derived from an EMBL/GenBank/DDBJ whole genome shotgun (WGS) entry which is preliminary data.</text>
</comment>
<feature type="transmembrane region" description="Helical" evidence="6">
    <location>
        <begin position="570"/>
        <end position="587"/>
    </location>
</feature>
<dbReference type="Proteomes" id="UP000198406">
    <property type="component" value="Unassembled WGS sequence"/>
</dbReference>
<protein>
    <submittedName>
        <fullName evidence="7">Apyrase</fullName>
        <ecNumber evidence="7">3.6.1.5</ecNumber>
    </submittedName>
</protein>
<dbReference type="GO" id="GO:0017110">
    <property type="term" value="F:nucleoside diphosphate phosphatase activity"/>
    <property type="evidence" value="ECO:0007669"/>
    <property type="project" value="TreeGrafter"/>
</dbReference>
<dbReference type="PANTHER" id="PTHR11782:SF83">
    <property type="entry name" value="GUANOSINE-DIPHOSPHATASE"/>
    <property type="match status" value="1"/>
</dbReference>
<keyword evidence="4" id="KW-0547">Nucleotide-binding</keyword>
<evidence type="ECO:0000256" key="4">
    <source>
        <dbReference type="PIRSR" id="PIRSR600407-2"/>
    </source>
</evidence>
<dbReference type="GO" id="GO:0005524">
    <property type="term" value="F:ATP binding"/>
    <property type="evidence" value="ECO:0007669"/>
    <property type="project" value="UniProtKB-KW"/>
</dbReference>
<dbReference type="GO" id="GO:0004050">
    <property type="term" value="F:apyrase activity"/>
    <property type="evidence" value="ECO:0007669"/>
    <property type="project" value="UniProtKB-EC"/>
</dbReference>
<keyword evidence="6" id="KW-0812">Transmembrane</keyword>
<feature type="compositionally biased region" description="Polar residues" evidence="5">
    <location>
        <begin position="601"/>
        <end position="612"/>
    </location>
</feature>
<evidence type="ECO:0000256" key="5">
    <source>
        <dbReference type="SAM" id="MobiDB-lite"/>
    </source>
</evidence>
<proteinExistence type="inferred from homology"/>
<dbReference type="EMBL" id="BDSP01000044">
    <property type="protein sequence ID" value="GAX11642.1"/>
    <property type="molecule type" value="Genomic_DNA"/>
</dbReference>
<evidence type="ECO:0000256" key="3">
    <source>
        <dbReference type="PIRSR" id="PIRSR600407-1"/>
    </source>
</evidence>
<evidence type="ECO:0000313" key="8">
    <source>
        <dbReference type="Proteomes" id="UP000198406"/>
    </source>
</evidence>
<evidence type="ECO:0000313" key="7">
    <source>
        <dbReference type="EMBL" id="GAX11642.1"/>
    </source>
</evidence>
<dbReference type="PANTHER" id="PTHR11782">
    <property type="entry name" value="ADENOSINE/GUANOSINE DIPHOSPHATASE"/>
    <property type="match status" value="1"/>
</dbReference>